<dbReference type="AlphaFoldDB" id="A0A4Q2L4Q0"/>
<comment type="caution">
    <text evidence="2">The sequence shown here is derived from an EMBL/GenBank/DDBJ whole genome shotgun (WGS) entry which is preliminary data.</text>
</comment>
<evidence type="ECO:0000259" key="1">
    <source>
        <dbReference type="Pfam" id="PF10145"/>
    </source>
</evidence>
<sequence>MYQARAGYKANDMLKMTPKLLKLSIAAGEDLRRVPDIVTDYLDTFGLKLDEVDRFMDRITDGKNG</sequence>
<protein>
    <recommendedName>
        <fullName evidence="1">Phage tail tape measure protein domain-containing protein</fullName>
    </recommendedName>
</protein>
<dbReference type="InterPro" id="IPR010090">
    <property type="entry name" value="Phage_tape_meas"/>
</dbReference>
<gene>
    <name evidence="2" type="ORF">EPT53_00800</name>
</gene>
<evidence type="ECO:0000313" key="3">
    <source>
        <dbReference type="Proteomes" id="UP000289216"/>
    </source>
</evidence>
<accession>A0A4Q2L4Q0</accession>
<dbReference type="EMBL" id="SBAP01000002">
    <property type="protein sequence ID" value="RXZ71322.1"/>
    <property type="molecule type" value="Genomic_DNA"/>
</dbReference>
<organism evidence="2 3">
    <name type="scientific">Fusobacterium necrophorum</name>
    <dbReference type="NCBI Taxonomy" id="859"/>
    <lineage>
        <taxon>Bacteria</taxon>
        <taxon>Fusobacteriati</taxon>
        <taxon>Fusobacteriota</taxon>
        <taxon>Fusobacteriia</taxon>
        <taxon>Fusobacteriales</taxon>
        <taxon>Fusobacteriaceae</taxon>
        <taxon>Fusobacterium</taxon>
    </lineage>
</organism>
<dbReference type="Pfam" id="PF10145">
    <property type="entry name" value="PhageMin_Tail"/>
    <property type="match status" value="1"/>
</dbReference>
<dbReference type="Proteomes" id="UP000289216">
    <property type="component" value="Unassembled WGS sequence"/>
</dbReference>
<name>A0A4Q2L4Q0_9FUSO</name>
<feature type="domain" description="Phage tail tape measure protein" evidence="1">
    <location>
        <begin position="4"/>
        <end position="62"/>
    </location>
</feature>
<reference evidence="2 3" key="1">
    <citation type="submission" date="2019-01" db="EMBL/GenBank/DDBJ databases">
        <title>Fusobacterium necrophorum Isolated From the Uterus of Dairy Cows.</title>
        <authorList>
            <person name="Francis A.M."/>
        </authorList>
    </citation>
    <scope>NUCLEOTIDE SEQUENCE [LARGE SCALE GENOMIC DNA]</scope>
    <source>
        <strain evidence="2 3">KG35</strain>
    </source>
</reference>
<proteinExistence type="predicted"/>
<evidence type="ECO:0000313" key="2">
    <source>
        <dbReference type="EMBL" id="RXZ71322.1"/>
    </source>
</evidence>